<protein>
    <recommendedName>
        <fullName evidence="3">Secreted protein</fullName>
    </recommendedName>
</protein>
<feature type="chain" id="PRO_5015174531" description="Secreted protein" evidence="1">
    <location>
        <begin position="23"/>
        <end position="70"/>
    </location>
</feature>
<accession>A0A2P2Q8A7</accession>
<dbReference type="AlphaFoldDB" id="A0A2P2Q8A7"/>
<name>A0A2P2Q8A7_RHIMU</name>
<dbReference type="EMBL" id="GGEC01082716">
    <property type="protein sequence ID" value="MBX63200.1"/>
    <property type="molecule type" value="Transcribed_RNA"/>
</dbReference>
<feature type="signal peptide" evidence="1">
    <location>
        <begin position="1"/>
        <end position="22"/>
    </location>
</feature>
<evidence type="ECO:0008006" key="3">
    <source>
        <dbReference type="Google" id="ProtNLM"/>
    </source>
</evidence>
<sequence>MNFIFFSLLSLDLASRLKLCSSLDGDLNLDLWCNIQLTLLKIRHNVCCIREVNNIYGLLKIQNFYMGLHA</sequence>
<reference evidence="2" key="1">
    <citation type="submission" date="2018-02" db="EMBL/GenBank/DDBJ databases">
        <title>Rhizophora mucronata_Transcriptome.</title>
        <authorList>
            <person name="Meera S.P."/>
            <person name="Sreeshan A."/>
            <person name="Augustine A."/>
        </authorList>
    </citation>
    <scope>NUCLEOTIDE SEQUENCE</scope>
    <source>
        <tissue evidence="2">Leaf</tissue>
    </source>
</reference>
<evidence type="ECO:0000313" key="2">
    <source>
        <dbReference type="EMBL" id="MBX63200.1"/>
    </source>
</evidence>
<proteinExistence type="predicted"/>
<organism evidence="2">
    <name type="scientific">Rhizophora mucronata</name>
    <name type="common">Asiatic mangrove</name>
    <dbReference type="NCBI Taxonomy" id="61149"/>
    <lineage>
        <taxon>Eukaryota</taxon>
        <taxon>Viridiplantae</taxon>
        <taxon>Streptophyta</taxon>
        <taxon>Embryophyta</taxon>
        <taxon>Tracheophyta</taxon>
        <taxon>Spermatophyta</taxon>
        <taxon>Magnoliopsida</taxon>
        <taxon>eudicotyledons</taxon>
        <taxon>Gunneridae</taxon>
        <taxon>Pentapetalae</taxon>
        <taxon>rosids</taxon>
        <taxon>fabids</taxon>
        <taxon>Malpighiales</taxon>
        <taxon>Rhizophoraceae</taxon>
        <taxon>Rhizophora</taxon>
    </lineage>
</organism>
<evidence type="ECO:0000256" key="1">
    <source>
        <dbReference type="SAM" id="SignalP"/>
    </source>
</evidence>
<keyword evidence="1" id="KW-0732">Signal</keyword>